<sequence>SYFRPLFISVFGIVLTVAAILAYHLFLVRYFTRRGEAAADAAVRPSGLRGGVGRKVLEAIPISPFSAVRGGGGDQECVVCLGELEDGDMVRLLPDCKHAFHVTCVDQWLAAHVTCPLCRSPILAEADGEEKRKEKMKKASPPPNNRADARPESGESSARAESPPPPPPPQTATDRAEILRHCSTSLLMSSPAPPRLKRSLSMDQSFFIIDLD</sequence>
<feature type="domain" description="RING-type" evidence="17">
    <location>
        <begin position="77"/>
        <end position="119"/>
    </location>
</feature>
<evidence type="ECO:0000256" key="8">
    <source>
        <dbReference type="ARBA" id="ARBA00022771"/>
    </source>
</evidence>
<dbReference type="Gene3D" id="3.30.40.10">
    <property type="entry name" value="Zinc/RING finger domain, C3HC4 (zinc finger)"/>
    <property type="match status" value="1"/>
</dbReference>
<reference evidence="18 19" key="1">
    <citation type="journal article" date="2013" name="BMC Genomics">
        <title>The miniature genome of a carnivorous plant Genlisea aurea contains a low number of genes and short non-coding sequences.</title>
        <authorList>
            <person name="Leushkin E.V."/>
            <person name="Sutormin R.A."/>
            <person name="Nabieva E.R."/>
            <person name="Penin A.A."/>
            <person name="Kondrashov A.S."/>
            <person name="Logacheva M.D."/>
        </authorList>
    </citation>
    <scope>NUCLEOTIDE SEQUENCE [LARGE SCALE GENOMIC DNA]</scope>
</reference>
<keyword evidence="7" id="KW-0479">Metal-binding</keyword>
<evidence type="ECO:0000256" key="9">
    <source>
        <dbReference type="ARBA" id="ARBA00022786"/>
    </source>
</evidence>
<evidence type="ECO:0000256" key="1">
    <source>
        <dbReference type="ARBA" id="ARBA00000900"/>
    </source>
</evidence>
<evidence type="ECO:0000256" key="13">
    <source>
        <dbReference type="ARBA" id="ARBA00024209"/>
    </source>
</evidence>
<keyword evidence="11 16" id="KW-1133">Transmembrane helix</keyword>
<organism evidence="18 19">
    <name type="scientific">Genlisea aurea</name>
    <dbReference type="NCBI Taxonomy" id="192259"/>
    <lineage>
        <taxon>Eukaryota</taxon>
        <taxon>Viridiplantae</taxon>
        <taxon>Streptophyta</taxon>
        <taxon>Embryophyta</taxon>
        <taxon>Tracheophyta</taxon>
        <taxon>Spermatophyta</taxon>
        <taxon>Magnoliopsida</taxon>
        <taxon>eudicotyledons</taxon>
        <taxon>Gunneridae</taxon>
        <taxon>Pentapetalae</taxon>
        <taxon>asterids</taxon>
        <taxon>lamiids</taxon>
        <taxon>Lamiales</taxon>
        <taxon>Lentibulariaceae</taxon>
        <taxon>Genlisea</taxon>
    </lineage>
</organism>
<dbReference type="GO" id="GO:0016567">
    <property type="term" value="P:protein ubiquitination"/>
    <property type="evidence" value="ECO:0007669"/>
    <property type="project" value="UniProtKB-UniPathway"/>
</dbReference>
<keyword evidence="5" id="KW-0808">Transferase</keyword>
<dbReference type="SUPFAM" id="SSF57850">
    <property type="entry name" value="RING/U-box"/>
    <property type="match status" value="1"/>
</dbReference>
<dbReference type="CDD" id="cd16461">
    <property type="entry name" value="RING-H2_EL5-like"/>
    <property type="match status" value="1"/>
</dbReference>
<evidence type="ECO:0000256" key="6">
    <source>
        <dbReference type="ARBA" id="ARBA00022692"/>
    </source>
</evidence>
<name>S8CCJ1_9LAMI</name>
<accession>S8CCJ1</accession>
<feature type="non-terminal residue" evidence="18">
    <location>
        <position position="212"/>
    </location>
</feature>
<dbReference type="InterPro" id="IPR013083">
    <property type="entry name" value="Znf_RING/FYVE/PHD"/>
</dbReference>
<evidence type="ECO:0000256" key="15">
    <source>
        <dbReference type="SAM" id="MobiDB-lite"/>
    </source>
</evidence>
<comment type="similarity">
    <text evidence="13">Belongs to the RING-type zinc finger family. ATL subfamily.</text>
</comment>
<dbReference type="EMBL" id="AUSU01004699">
    <property type="protein sequence ID" value="EPS64630.1"/>
    <property type="molecule type" value="Genomic_DNA"/>
</dbReference>
<dbReference type="EC" id="2.3.2.27" evidence="4"/>
<feature type="non-terminal residue" evidence="18">
    <location>
        <position position="1"/>
    </location>
</feature>
<evidence type="ECO:0000313" key="18">
    <source>
        <dbReference type="EMBL" id="EPS64630.1"/>
    </source>
</evidence>
<dbReference type="Proteomes" id="UP000015453">
    <property type="component" value="Unassembled WGS sequence"/>
</dbReference>
<comment type="subcellular location">
    <subcellularLocation>
        <location evidence="2">Membrane</location>
        <topology evidence="2">Single-pass membrane protein</topology>
    </subcellularLocation>
</comment>
<dbReference type="GO" id="GO:0016020">
    <property type="term" value="C:membrane"/>
    <property type="evidence" value="ECO:0007669"/>
    <property type="project" value="UniProtKB-SubCell"/>
</dbReference>
<dbReference type="PANTHER" id="PTHR46913">
    <property type="entry name" value="RING-H2 FINGER PROTEIN ATL16"/>
    <property type="match status" value="1"/>
</dbReference>
<dbReference type="GO" id="GO:0008270">
    <property type="term" value="F:zinc ion binding"/>
    <property type="evidence" value="ECO:0007669"/>
    <property type="project" value="UniProtKB-KW"/>
</dbReference>
<comment type="catalytic activity">
    <reaction evidence="1">
        <text>S-ubiquitinyl-[E2 ubiquitin-conjugating enzyme]-L-cysteine + [acceptor protein]-L-lysine = [E2 ubiquitin-conjugating enzyme]-L-cysteine + N(6)-ubiquitinyl-[acceptor protein]-L-lysine.</text>
        <dbReference type="EC" id="2.3.2.27"/>
    </reaction>
</comment>
<evidence type="ECO:0000256" key="5">
    <source>
        <dbReference type="ARBA" id="ARBA00022679"/>
    </source>
</evidence>
<protein>
    <recommendedName>
        <fullName evidence="4">RING-type E3 ubiquitin transferase</fullName>
        <ecNumber evidence="4">2.3.2.27</ecNumber>
    </recommendedName>
</protein>
<evidence type="ECO:0000256" key="10">
    <source>
        <dbReference type="ARBA" id="ARBA00022833"/>
    </source>
</evidence>
<evidence type="ECO:0000256" key="2">
    <source>
        <dbReference type="ARBA" id="ARBA00004167"/>
    </source>
</evidence>
<gene>
    <name evidence="18" type="ORF">M569_10153</name>
</gene>
<evidence type="ECO:0000256" key="4">
    <source>
        <dbReference type="ARBA" id="ARBA00012483"/>
    </source>
</evidence>
<dbReference type="PROSITE" id="PS50089">
    <property type="entry name" value="ZF_RING_2"/>
    <property type="match status" value="1"/>
</dbReference>
<dbReference type="OrthoDB" id="8062037at2759"/>
<evidence type="ECO:0000256" key="14">
    <source>
        <dbReference type="PROSITE-ProRule" id="PRU00175"/>
    </source>
</evidence>
<feature type="region of interest" description="Disordered" evidence="15">
    <location>
        <begin position="127"/>
        <end position="197"/>
    </location>
</feature>
<dbReference type="AlphaFoldDB" id="S8CCJ1"/>
<comment type="caution">
    <text evidence="18">The sequence shown here is derived from an EMBL/GenBank/DDBJ whole genome shotgun (WGS) entry which is preliminary data.</text>
</comment>
<dbReference type="SMART" id="SM00184">
    <property type="entry name" value="RING"/>
    <property type="match status" value="1"/>
</dbReference>
<comment type="pathway">
    <text evidence="3">Protein modification; protein ubiquitination.</text>
</comment>
<keyword evidence="10" id="KW-0862">Zinc</keyword>
<keyword evidence="6 16" id="KW-0812">Transmembrane</keyword>
<evidence type="ECO:0000256" key="16">
    <source>
        <dbReference type="SAM" id="Phobius"/>
    </source>
</evidence>
<keyword evidence="8 14" id="KW-0863">Zinc-finger</keyword>
<keyword evidence="19" id="KW-1185">Reference proteome</keyword>
<dbReference type="UniPathway" id="UPA00143"/>
<dbReference type="GO" id="GO:0061630">
    <property type="term" value="F:ubiquitin protein ligase activity"/>
    <property type="evidence" value="ECO:0007669"/>
    <property type="project" value="UniProtKB-EC"/>
</dbReference>
<evidence type="ECO:0000256" key="3">
    <source>
        <dbReference type="ARBA" id="ARBA00004906"/>
    </source>
</evidence>
<keyword evidence="9" id="KW-0833">Ubl conjugation pathway</keyword>
<feature type="transmembrane region" description="Helical" evidence="16">
    <location>
        <begin position="6"/>
        <end position="26"/>
    </location>
</feature>
<evidence type="ECO:0000259" key="17">
    <source>
        <dbReference type="PROSITE" id="PS50089"/>
    </source>
</evidence>
<dbReference type="PANTHER" id="PTHR46913:SF21">
    <property type="entry name" value="RING-TYPE E3 UBIQUITIN TRANSFERASE"/>
    <property type="match status" value="1"/>
</dbReference>
<evidence type="ECO:0000256" key="7">
    <source>
        <dbReference type="ARBA" id="ARBA00022723"/>
    </source>
</evidence>
<evidence type="ECO:0000256" key="12">
    <source>
        <dbReference type="ARBA" id="ARBA00023136"/>
    </source>
</evidence>
<evidence type="ECO:0000313" key="19">
    <source>
        <dbReference type="Proteomes" id="UP000015453"/>
    </source>
</evidence>
<proteinExistence type="inferred from homology"/>
<evidence type="ECO:0000256" key="11">
    <source>
        <dbReference type="ARBA" id="ARBA00022989"/>
    </source>
</evidence>
<dbReference type="InterPro" id="IPR001841">
    <property type="entry name" value="Znf_RING"/>
</dbReference>
<dbReference type="FunFam" id="3.30.40.10:FF:000187">
    <property type="entry name" value="E3 ubiquitin-protein ligase ATL6"/>
    <property type="match status" value="1"/>
</dbReference>
<dbReference type="InterPro" id="IPR044600">
    <property type="entry name" value="ATL1/ATL16-like"/>
</dbReference>
<dbReference type="Pfam" id="PF13639">
    <property type="entry name" value="zf-RING_2"/>
    <property type="match status" value="1"/>
</dbReference>
<keyword evidence="12 16" id="KW-0472">Membrane</keyword>